<evidence type="ECO:0000256" key="3">
    <source>
        <dbReference type="ARBA" id="ARBA00022692"/>
    </source>
</evidence>
<evidence type="ECO:0000256" key="5">
    <source>
        <dbReference type="ARBA" id="ARBA00023136"/>
    </source>
</evidence>
<feature type="transmembrane region" description="Helical" evidence="6">
    <location>
        <begin position="91"/>
        <end position="113"/>
    </location>
</feature>
<reference evidence="7 8" key="2">
    <citation type="submission" date="2018-11" db="EMBL/GenBank/DDBJ databases">
        <authorList>
            <consortium name="Pathogen Informatics"/>
        </authorList>
    </citation>
    <scope>NUCLEOTIDE SEQUENCE [LARGE SCALE GENOMIC DNA]</scope>
    <source>
        <strain evidence="7">Dakar</strain>
        <strain evidence="8">Dakar, Senegal</strain>
    </source>
</reference>
<dbReference type="STRING" id="6186.A0A183JWG6"/>
<comment type="subcellular location">
    <subcellularLocation>
        <location evidence="1 6">Membrane</location>
        <topology evidence="1 6">Multi-pass membrane protein</topology>
    </subcellularLocation>
</comment>
<evidence type="ECO:0000256" key="4">
    <source>
        <dbReference type="ARBA" id="ARBA00022989"/>
    </source>
</evidence>
<sequence length="199" mass="22601">MEKLRSCQIRFSEYLEKKNVVTDFLSVCETRSGISKLYLAYGVIAFLTLYLVIGYGTDILTLLVGALYPAYQSVKAIETHEKEDDTKWLTYWVVFASVQLFEACTAMMVYYLPLYPIIKCAFLIYCMIPISQNGSLLIYRRLIRPFVLEHSQDIDSVLNSTAGIAGNLVEDGTFNSFFSLFSFKSCYTALILIIKCGTQ</sequence>
<keyword evidence="4 6" id="KW-1133">Transmembrane helix</keyword>
<dbReference type="PANTHER" id="PTHR12300:SF161">
    <property type="entry name" value="RECEPTOR EXPRESSION-ENHANCING PROTEIN"/>
    <property type="match status" value="1"/>
</dbReference>
<dbReference type="InterPro" id="IPR004345">
    <property type="entry name" value="TB2_DP1_HVA22"/>
</dbReference>
<dbReference type="PANTHER" id="PTHR12300">
    <property type="entry name" value="HVA22-LIKE PROTEINS"/>
    <property type="match status" value="1"/>
</dbReference>
<keyword evidence="3 6" id="KW-0812">Transmembrane</keyword>
<evidence type="ECO:0000256" key="2">
    <source>
        <dbReference type="ARBA" id="ARBA00008573"/>
    </source>
</evidence>
<dbReference type="Pfam" id="PF03134">
    <property type="entry name" value="TB2_DP1_HVA22"/>
    <property type="match status" value="1"/>
</dbReference>
<comment type="similarity">
    <text evidence="2 6">Belongs to the DP1 family.</text>
</comment>
<comment type="caution">
    <text evidence="6">Lacks conserved residue(s) required for the propagation of feature annotation.</text>
</comment>
<feature type="transmembrane region" description="Helical" evidence="6">
    <location>
        <begin position="38"/>
        <end position="71"/>
    </location>
</feature>
<feature type="transmembrane region" description="Helical" evidence="6">
    <location>
        <begin position="176"/>
        <end position="194"/>
    </location>
</feature>
<dbReference type="AlphaFoldDB" id="A0A183JWG6"/>
<name>A0A183JWG6_9TREM</name>
<keyword evidence="8" id="KW-1185">Reference proteome</keyword>
<dbReference type="GO" id="GO:0016020">
    <property type="term" value="C:membrane"/>
    <property type="evidence" value="ECO:0007669"/>
    <property type="project" value="UniProtKB-SubCell"/>
</dbReference>
<evidence type="ECO:0000256" key="6">
    <source>
        <dbReference type="RuleBase" id="RU362006"/>
    </source>
</evidence>
<evidence type="ECO:0000313" key="9">
    <source>
        <dbReference type="WBParaSite" id="SCUD_0000706101-mRNA-1"/>
    </source>
</evidence>
<reference evidence="9" key="1">
    <citation type="submission" date="2016-06" db="UniProtKB">
        <authorList>
            <consortium name="WormBaseParasite"/>
        </authorList>
    </citation>
    <scope>IDENTIFICATION</scope>
</reference>
<protein>
    <recommendedName>
        <fullName evidence="6">Receptor expression-enhancing protein</fullName>
    </recommendedName>
</protein>
<dbReference type="EMBL" id="UZAK01032241">
    <property type="protein sequence ID" value="VDP24737.1"/>
    <property type="molecule type" value="Genomic_DNA"/>
</dbReference>
<organism evidence="9">
    <name type="scientific">Schistosoma curassoni</name>
    <dbReference type="NCBI Taxonomy" id="6186"/>
    <lineage>
        <taxon>Eukaryota</taxon>
        <taxon>Metazoa</taxon>
        <taxon>Spiralia</taxon>
        <taxon>Lophotrochozoa</taxon>
        <taxon>Platyhelminthes</taxon>
        <taxon>Trematoda</taxon>
        <taxon>Digenea</taxon>
        <taxon>Strigeidida</taxon>
        <taxon>Schistosomatoidea</taxon>
        <taxon>Schistosomatidae</taxon>
        <taxon>Schistosoma</taxon>
    </lineage>
</organism>
<gene>
    <name evidence="7" type="ORF">SCUD_LOCUS7061</name>
</gene>
<dbReference type="Proteomes" id="UP000279833">
    <property type="component" value="Unassembled WGS sequence"/>
</dbReference>
<dbReference type="WBParaSite" id="SCUD_0000706101-mRNA-1">
    <property type="protein sequence ID" value="SCUD_0000706101-mRNA-1"/>
    <property type="gene ID" value="SCUD_0000706101"/>
</dbReference>
<accession>A0A183JWG6</accession>
<evidence type="ECO:0000256" key="1">
    <source>
        <dbReference type="ARBA" id="ARBA00004141"/>
    </source>
</evidence>
<evidence type="ECO:0000313" key="8">
    <source>
        <dbReference type="Proteomes" id="UP000279833"/>
    </source>
</evidence>
<proteinExistence type="inferred from homology"/>
<evidence type="ECO:0000313" key="7">
    <source>
        <dbReference type="EMBL" id="VDP24737.1"/>
    </source>
</evidence>
<keyword evidence="5 6" id="KW-0472">Membrane</keyword>
<feature type="transmembrane region" description="Helical" evidence="6">
    <location>
        <begin position="120"/>
        <end position="139"/>
    </location>
</feature>